<evidence type="ECO:0000256" key="6">
    <source>
        <dbReference type="PROSITE-ProRule" id="PRU00433"/>
    </source>
</evidence>
<organism evidence="9 10">
    <name type="scientific">Kordiimonas pumila</name>
    <dbReference type="NCBI Taxonomy" id="2161677"/>
    <lineage>
        <taxon>Bacteria</taxon>
        <taxon>Pseudomonadati</taxon>
        <taxon>Pseudomonadota</taxon>
        <taxon>Alphaproteobacteria</taxon>
        <taxon>Kordiimonadales</taxon>
        <taxon>Kordiimonadaceae</taxon>
        <taxon>Kordiimonas</taxon>
    </lineage>
</organism>
<evidence type="ECO:0000256" key="3">
    <source>
        <dbReference type="ARBA" id="ARBA00022723"/>
    </source>
</evidence>
<name>A0ABV7D6Z7_9PROT</name>
<keyword evidence="3 6" id="KW-0479">Metal-binding</keyword>
<keyword evidence="7" id="KW-0732">Signal</keyword>
<evidence type="ECO:0000313" key="9">
    <source>
        <dbReference type="EMBL" id="MFC3052783.1"/>
    </source>
</evidence>
<evidence type="ECO:0000256" key="5">
    <source>
        <dbReference type="ARBA" id="ARBA00023004"/>
    </source>
</evidence>
<keyword evidence="10" id="KW-1185">Reference proteome</keyword>
<evidence type="ECO:0000256" key="1">
    <source>
        <dbReference type="ARBA" id="ARBA00022448"/>
    </source>
</evidence>
<evidence type="ECO:0000256" key="4">
    <source>
        <dbReference type="ARBA" id="ARBA00022982"/>
    </source>
</evidence>
<feature type="chain" id="PRO_5047224160" evidence="7">
    <location>
        <begin position="23"/>
        <end position="124"/>
    </location>
</feature>
<dbReference type="InterPro" id="IPR002327">
    <property type="entry name" value="Cyt_c_1A/1B"/>
</dbReference>
<comment type="caution">
    <text evidence="9">The sequence shown here is derived from an EMBL/GenBank/DDBJ whole genome shotgun (WGS) entry which is preliminary data.</text>
</comment>
<keyword evidence="2 6" id="KW-0349">Heme</keyword>
<dbReference type="InterPro" id="IPR009056">
    <property type="entry name" value="Cyt_c-like_dom"/>
</dbReference>
<dbReference type="SUPFAM" id="SSF46626">
    <property type="entry name" value="Cytochrome c"/>
    <property type="match status" value="1"/>
</dbReference>
<dbReference type="PRINTS" id="PR00604">
    <property type="entry name" value="CYTCHRMECIAB"/>
</dbReference>
<dbReference type="Gene3D" id="1.10.760.10">
    <property type="entry name" value="Cytochrome c-like domain"/>
    <property type="match status" value="1"/>
</dbReference>
<proteinExistence type="predicted"/>
<dbReference type="RefSeq" id="WP_194213570.1">
    <property type="nucleotide sequence ID" value="NZ_CP061205.1"/>
</dbReference>
<dbReference type="Proteomes" id="UP001595444">
    <property type="component" value="Unassembled WGS sequence"/>
</dbReference>
<keyword evidence="1" id="KW-0813">Transport</keyword>
<keyword evidence="5 6" id="KW-0408">Iron</keyword>
<dbReference type="PANTHER" id="PTHR11961">
    <property type="entry name" value="CYTOCHROME C"/>
    <property type="match status" value="1"/>
</dbReference>
<dbReference type="EMBL" id="JBHRSL010000010">
    <property type="protein sequence ID" value="MFC3052783.1"/>
    <property type="molecule type" value="Genomic_DNA"/>
</dbReference>
<evidence type="ECO:0000256" key="2">
    <source>
        <dbReference type="ARBA" id="ARBA00022617"/>
    </source>
</evidence>
<dbReference type="InterPro" id="IPR036909">
    <property type="entry name" value="Cyt_c-like_dom_sf"/>
</dbReference>
<protein>
    <submittedName>
        <fullName evidence="9">C-type cytochrome</fullName>
    </submittedName>
</protein>
<accession>A0ABV7D6Z7</accession>
<evidence type="ECO:0000313" key="10">
    <source>
        <dbReference type="Proteomes" id="UP001595444"/>
    </source>
</evidence>
<keyword evidence="4" id="KW-0249">Electron transport</keyword>
<dbReference type="PROSITE" id="PS51007">
    <property type="entry name" value="CYTC"/>
    <property type="match status" value="1"/>
</dbReference>
<feature type="signal peptide" evidence="7">
    <location>
        <begin position="1"/>
        <end position="22"/>
    </location>
</feature>
<gene>
    <name evidence="9" type="ORF">ACFOKA_12785</name>
</gene>
<evidence type="ECO:0000256" key="7">
    <source>
        <dbReference type="SAM" id="SignalP"/>
    </source>
</evidence>
<sequence length="124" mass="13454">MKLARMLVAIGFVAHLALPAAADGDVEKGERVFRKCKACHSLEEGQMMMGPSLHGVMGRTSGTVEGYKYSKAMVDAAIVWNEETLAAYLQSPRTYVKGTKMAFVGLRKPEEITDLLAYLEANGG</sequence>
<feature type="domain" description="Cytochrome c" evidence="8">
    <location>
        <begin position="24"/>
        <end position="123"/>
    </location>
</feature>
<dbReference type="Pfam" id="PF00034">
    <property type="entry name" value="Cytochrom_C"/>
    <property type="match status" value="1"/>
</dbReference>
<reference evidence="10" key="1">
    <citation type="journal article" date="2019" name="Int. J. Syst. Evol. Microbiol.">
        <title>The Global Catalogue of Microorganisms (GCM) 10K type strain sequencing project: providing services to taxonomists for standard genome sequencing and annotation.</title>
        <authorList>
            <consortium name="The Broad Institute Genomics Platform"/>
            <consortium name="The Broad Institute Genome Sequencing Center for Infectious Disease"/>
            <person name="Wu L."/>
            <person name="Ma J."/>
        </authorList>
    </citation>
    <scope>NUCLEOTIDE SEQUENCE [LARGE SCALE GENOMIC DNA]</scope>
    <source>
        <strain evidence="10">KCTC 62164</strain>
    </source>
</reference>
<evidence type="ECO:0000259" key="8">
    <source>
        <dbReference type="PROSITE" id="PS51007"/>
    </source>
</evidence>